<protein>
    <submittedName>
        <fullName evidence="2">Phage tail protein</fullName>
    </submittedName>
</protein>
<dbReference type="RefSeq" id="WP_000054769.1">
    <property type="nucleotide sequence ID" value="NZ_BBNH01000001.1"/>
</dbReference>
<evidence type="ECO:0000313" key="1">
    <source>
        <dbReference type="EMBL" id="KQE03558.1"/>
    </source>
</evidence>
<dbReference type="InterPro" id="IPR010265">
    <property type="entry name" value="Phage_lambda_TipM"/>
</dbReference>
<gene>
    <name evidence="2" type="ORF">APD33_02290</name>
    <name evidence="1" type="ORF">APD33_13160</name>
</gene>
<dbReference type="Proteomes" id="UP000051449">
    <property type="component" value="Unassembled WGS sequence"/>
</dbReference>
<dbReference type="AlphaFoldDB" id="A0AAP1AEA5"/>
<dbReference type="EMBL" id="LLGC01000179">
    <property type="protein sequence ID" value="KQE03558.1"/>
    <property type="molecule type" value="Genomic_DNA"/>
</dbReference>
<comment type="caution">
    <text evidence="2">The sequence shown here is derived from an EMBL/GenBank/DDBJ whole genome shotgun (WGS) entry which is preliminary data.</text>
</comment>
<dbReference type="Pfam" id="PF05939">
    <property type="entry name" value="Phage_min_tail"/>
    <property type="match status" value="1"/>
</dbReference>
<proteinExistence type="predicted"/>
<reference evidence="2 3" key="1">
    <citation type="submission" date="2015-10" db="EMBL/GenBank/DDBJ databases">
        <title>The utility of whole genome sequencing in characterizing Acinetobacter epidemiology and analyzing hospital outbreaks.</title>
        <authorList>
            <person name="Ozer E.A."/>
            <person name="Fitzpatrick M.A."/>
            <person name="Hauser A.R."/>
        </authorList>
    </citation>
    <scope>NUCLEOTIDE SEQUENCE [LARGE SCALE GENOMIC DNA]</scope>
    <source>
        <strain evidence="2 3">ABBL072</strain>
    </source>
</reference>
<accession>A0AAP1AEA5</accession>
<evidence type="ECO:0000313" key="2">
    <source>
        <dbReference type="EMBL" id="KQE07286.1"/>
    </source>
</evidence>
<dbReference type="EMBL" id="LLGC01000126">
    <property type="protein sequence ID" value="KQE07286.1"/>
    <property type="molecule type" value="Genomic_DNA"/>
</dbReference>
<name>A0AAP1AEA5_ACIBA</name>
<sequence>MSLLKFTWAQDLEGNSQTNKFNVLTTAFGDGYEQSTSVGINNRAGEWSYQRTAEEAEILEIKAFFDLHKGAKAFLWDSPLDGEVKVKTGEYQPVCLGAGYWRISTTFKQVFTPE</sequence>
<organism evidence="2 3">
    <name type="scientific">Acinetobacter baumannii</name>
    <dbReference type="NCBI Taxonomy" id="470"/>
    <lineage>
        <taxon>Bacteria</taxon>
        <taxon>Pseudomonadati</taxon>
        <taxon>Pseudomonadota</taxon>
        <taxon>Gammaproteobacteria</taxon>
        <taxon>Moraxellales</taxon>
        <taxon>Moraxellaceae</taxon>
        <taxon>Acinetobacter</taxon>
        <taxon>Acinetobacter calcoaceticus/baumannii complex</taxon>
    </lineage>
</organism>
<evidence type="ECO:0000313" key="3">
    <source>
        <dbReference type="Proteomes" id="UP000051449"/>
    </source>
</evidence>